<comment type="caution">
    <text evidence="7">The sequence shown here is derived from an EMBL/GenBank/DDBJ whole genome shotgun (WGS) entry which is preliminary data.</text>
</comment>
<dbReference type="EMBL" id="JACIDJ010000006">
    <property type="protein sequence ID" value="MBB3899731.1"/>
    <property type="molecule type" value="Genomic_DNA"/>
</dbReference>
<dbReference type="Pfam" id="PF00005">
    <property type="entry name" value="ABC_tran"/>
    <property type="match status" value="1"/>
</dbReference>
<evidence type="ECO:0000256" key="3">
    <source>
        <dbReference type="ARBA" id="ARBA00022840"/>
    </source>
</evidence>
<keyword evidence="3 7" id="KW-0067">ATP-binding</keyword>
<keyword evidence="1" id="KW-0813">Transport</keyword>
<evidence type="ECO:0000256" key="1">
    <source>
        <dbReference type="ARBA" id="ARBA00022448"/>
    </source>
</evidence>
<dbReference type="CDD" id="cd03214">
    <property type="entry name" value="ABC_Iron-Siderophores_B12_Hemin"/>
    <property type="match status" value="1"/>
</dbReference>
<dbReference type="InterPro" id="IPR027417">
    <property type="entry name" value="P-loop_NTPase"/>
</dbReference>
<dbReference type="PANTHER" id="PTHR42794">
    <property type="entry name" value="HEMIN IMPORT ATP-BINDING PROTEIN HMUV"/>
    <property type="match status" value="1"/>
</dbReference>
<keyword evidence="8" id="KW-1185">Reference proteome</keyword>
<accession>A0A840AF36</accession>
<organism evidence="7 8">
    <name type="scientific">Roseococcus suduntuyensis</name>
    <dbReference type="NCBI Taxonomy" id="455361"/>
    <lineage>
        <taxon>Bacteria</taxon>
        <taxon>Pseudomonadati</taxon>
        <taxon>Pseudomonadota</taxon>
        <taxon>Alphaproteobacteria</taxon>
        <taxon>Acetobacterales</taxon>
        <taxon>Roseomonadaceae</taxon>
        <taxon>Roseococcus</taxon>
    </lineage>
</organism>
<evidence type="ECO:0000313" key="7">
    <source>
        <dbReference type="EMBL" id="MBB3899731.1"/>
    </source>
</evidence>
<name>A0A840AF36_9PROT</name>
<dbReference type="InterPro" id="IPR003439">
    <property type="entry name" value="ABC_transporter-like_ATP-bd"/>
</dbReference>
<dbReference type="RefSeq" id="WP_184385771.1">
    <property type="nucleotide sequence ID" value="NZ_JACIDJ010000006.1"/>
</dbReference>
<dbReference type="SUPFAM" id="SSF52540">
    <property type="entry name" value="P-loop containing nucleoside triphosphate hydrolases"/>
    <property type="match status" value="1"/>
</dbReference>
<dbReference type="PROSITE" id="PS50893">
    <property type="entry name" value="ABC_TRANSPORTER_2"/>
    <property type="match status" value="1"/>
</dbReference>
<dbReference type="GO" id="GO:0005524">
    <property type="term" value="F:ATP binding"/>
    <property type="evidence" value="ECO:0007669"/>
    <property type="project" value="UniProtKB-KW"/>
</dbReference>
<keyword evidence="2" id="KW-0547">Nucleotide-binding</keyword>
<dbReference type="AlphaFoldDB" id="A0A840AF36"/>
<keyword evidence="4" id="KW-1278">Translocase</keyword>
<evidence type="ECO:0000313" key="8">
    <source>
        <dbReference type="Proteomes" id="UP000553193"/>
    </source>
</evidence>
<gene>
    <name evidence="7" type="ORF">GGQ83_003191</name>
</gene>
<evidence type="ECO:0000256" key="2">
    <source>
        <dbReference type="ARBA" id="ARBA00022741"/>
    </source>
</evidence>
<dbReference type="GO" id="GO:0016887">
    <property type="term" value="F:ATP hydrolysis activity"/>
    <property type="evidence" value="ECO:0007669"/>
    <property type="project" value="InterPro"/>
</dbReference>
<dbReference type="Proteomes" id="UP000553193">
    <property type="component" value="Unassembled WGS sequence"/>
</dbReference>
<evidence type="ECO:0000256" key="5">
    <source>
        <dbReference type="ARBA" id="ARBA00037066"/>
    </source>
</evidence>
<protein>
    <submittedName>
        <fullName evidence="7">Iron complex transport system ATP-binding protein</fullName>
    </submittedName>
</protein>
<dbReference type="SMART" id="SM00382">
    <property type="entry name" value="AAA"/>
    <property type="match status" value="1"/>
</dbReference>
<dbReference type="Gene3D" id="3.40.50.300">
    <property type="entry name" value="P-loop containing nucleotide triphosphate hydrolases"/>
    <property type="match status" value="1"/>
</dbReference>
<sequence length="250" mass="26397">MAEAALDLRGLGYRTGAAALVEDVTFDLHPGEVLGLIGPNGAGKTTLLRLMAGLLRPFTGEVRLHGRPLPDWPARERARRMGYLPQHFAPHWDYTARELLRLGLERGGSAEGLEDVASLHGVAGLLERRWSSLSGGERARVLAASVLATRPGVVLADEATAALDVGQSLALMGRLRMAAREGAAVAVVVHDLNLALAGCDRLALLHQGRLQALETAASLAEDARLDAAFGVDFVRVRTEGGLLLTARGGG</sequence>
<comment type="function">
    <text evidence="5">Part of the ABC transporter complex HmuTUV involved in hemin import. Responsible for energy coupling to the transport system.</text>
</comment>
<reference evidence="7 8" key="1">
    <citation type="submission" date="2020-08" db="EMBL/GenBank/DDBJ databases">
        <title>Genomic Encyclopedia of Type Strains, Phase IV (KMG-IV): sequencing the most valuable type-strain genomes for metagenomic binning, comparative biology and taxonomic classification.</title>
        <authorList>
            <person name="Goeker M."/>
        </authorList>
    </citation>
    <scope>NUCLEOTIDE SEQUENCE [LARGE SCALE GENOMIC DNA]</scope>
    <source>
        <strain evidence="7 8">DSM 19979</strain>
    </source>
</reference>
<evidence type="ECO:0000259" key="6">
    <source>
        <dbReference type="PROSITE" id="PS50893"/>
    </source>
</evidence>
<proteinExistence type="predicted"/>
<feature type="domain" description="ABC transporter" evidence="6">
    <location>
        <begin position="6"/>
        <end position="232"/>
    </location>
</feature>
<evidence type="ECO:0000256" key="4">
    <source>
        <dbReference type="ARBA" id="ARBA00022967"/>
    </source>
</evidence>
<dbReference type="PANTHER" id="PTHR42794:SF1">
    <property type="entry name" value="HEMIN IMPORT ATP-BINDING PROTEIN HMUV"/>
    <property type="match status" value="1"/>
</dbReference>
<dbReference type="InterPro" id="IPR003593">
    <property type="entry name" value="AAA+_ATPase"/>
</dbReference>